<feature type="compositionally biased region" description="Basic and acidic residues" evidence="1">
    <location>
        <begin position="499"/>
        <end position="509"/>
    </location>
</feature>
<feature type="compositionally biased region" description="Basic and acidic residues" evidence="1">
    <location>
        <begin position="76"/>
        <end position="90"/>
    </location>
</feature>
<reference evidence="3 4" key="1">
    <citation type="submission" date="2024-02" db="EMBL/GenBank/DDBJ databases">
        <title>Chromosome-scale genome assembly of the rough periwinkle Littorina saxatilis.</title>
        <authorList>
            <person name="De Jode A."/>
            <person name="Faria R."/>
            <person name="Formenti G."/>
            <person name="Sims Y."/>
            <person name="Smith T.P."/>
            <person name="Tracey A."/>
            <person name="Wood J.M.D."/>
            <person name="Zagrodzka Z.B."/>
            <person name="Johannesson K."/>
            <person name="Butlin R.K."/>
            <person name="Leder E.H."/>
        </authorList>
    </citation>
    <scope>NUCLEOTIDE SEQUENCE [LARGE SCALE GENOMIC DNA]</scope>
    <source>
        <strain evidence="3">Snail1</strain>
        <tissue evidence="3">Muscle</tissue>
    </source>
</reference>
<dbReference type="InterPro" id="IPR036465">
    <property type="entry name" value="vWFA_dom_sf"/>
</dbReference>
<dbReference type="PROSITE" id="PS50234">
    <property type="entry name" value="VWFA"/>
    <property type="match status" value="1"/>
</dbReference>
<gene>
    <name evidence="3" type="ORF">V1264_006394</name>
</gene>
<name>A0AAN9G5R4_9CAEN</name>
<feature type="compositionally biased region" description="Basic and acidic residues" evidence="1">
    <location>
        <begin position="423"/>
        <end position="462"/>
    </location>
</feature>
<proteinExistence type="predicted"/>
<dbReference type="PANTHER" id="PTHR24020:SF20">
    <property type="entry name" value="PH DOMAIN-CONTAINING PROTEIN"/>
    <property type="match status" value="1"/>
</dbReference>
<dbReference type="EMBL" id="JBAMIC010000018">
    <property type="protein sequence ID" value="KAK7094910.1"/>
    <property type="molecule type" value="Genomic_DNA"/>
</dbReference>
<accession>A0AAN9G5R4</accession>
<feature type="compositionally biased region" description="Polar residues" evidence="1">
    <location>
        <begin position="352"/>
        <end position="377"/>
    </location>
</feature>
<evidence type="ECO:0000313" key="3">
    <source>
        <dbReference type="EMBL" id="KAK7094910.1"/>
    </source>
</evidence>
<feature type="compositionally biased region" description="Basic and acidic residues" evidence="1">
    <location>
        <begin position="388"/>
        <end position="404"/>
    </location>
</feature>
<feature type="compositionally biased region" description="Acidic residues" evidence="1">
    <location>
        <begin position="670"/>
        <end position="682"/>
    </location>
</feature>
<protein>
    <recommendedName>
        <fullName evidence="2">VWFA domain-containing protein</fullName>
    </recommendedName>
</protein>
<dbReference type="Pfam" id="PF00092">
    <property type="entry name" value="VWA"/>
    <property type="match status" value="1"/>
</dbReference>
<organism evidence="3 4">
    <name type="scientific">Littorina saxatilis</name>
    <dbReference type="NCBI Taxonomy" id="31220"/>
    <lineage>
        <taxon>Eukaryota</taxon>
        <taxon>Metazoa</taxon>
        <taxon>Spiralia</taxon>
        <taxon>Lophotrochozoa</taxon>
        <taxon>Mollusca</taxon>
        <taxon>Gastropoda</taxon>
        <taxon>Caenogastropoda</taxon>
        <taxon>Littorinimorpha</taxon>
        <taxon>Littorinoidea</taxon>
        <taxon>Littorinidae</taxon>
        <taxon>Littorina</taxon>
    </lineage>
</organism>
<dbReference type="CDD" id="cd01450">
    <property type="entry name" value="vWFA_subfamily_ECM"/>
    <property type="match status" value="1"/>
</dbReference>
<feature type="compositionally biased region" description="Acidic residues" evidence="1">
    <location>
        <begin position="691"/>
        <end position="707"/>
    </location>
</feature>
<feature type="compositionally biased region" description="Basic and acidic residues" evidence="1">
    <location>
        <begin position="481"/>
        <end position="491"/>
    </location>
</feature>
<keyword evidence="4" id="KW-1185">Reference proteome</keyword>
<dbReference type="SMART" id="SM00327">
    <property type="entry name" value="VWA"/>
    <property type="match status" value="1"/>
</dbReference>
<feature type="compositionally biased region" description="Basic and acidic residues" evidence="1">
    <location>
        <begin position="321"/>
        <end position="338"/>
    </location>
</feature>
<dbReference type="PANTHER" id="PTHR24020">
    <property type="entry name" value="COLLAGEN ALPHA"/>
    <property type="match status" value="1"/>
</dbReference>
<feature type="compositionally biased region" description="Basic residues" evidence="1">
    <location>
        <begin position="287"/>
        <end position="299"/>
    </location>
</feature>
<dbReference type="AlphaFoldDB" id="A0AAN9G5R4"/>
<evidence type="ECO:0000313" key="4">
    <source>
        <dbReference type="Proteomes" id="UP001374579"/>
    </source>
</evidence>
<dbReference type="Proteomes" id="UP001374579">
    <property type="component" value="Unassembled WGS sequence"/>
</dbReference>
<dbReference type="InterPro" id="IPR050525">
    <property type="entry name" value="ECM_Assembly_Org"/>
</dbReference>
<feature type="compositionally biased region" description="Polar residues" evidence="1">
    <location>
        <begin position="65"/>
        <end position="75"/>
    </location>
</feature>
<feature type="region of interest" description="Disordered" evidence="1">
    <location>
        <begin position="642"/>
        <end position="797"/>
    </location>
</feature>
<evidence type="ECO:0000259" key="2">
    <source>
        <dbReference type="PROSITE" id="PS50234"/>
    </source>
</evidence>
<dbReference type="InterPro" id="IPR002035">
    <property type="entry name" value="VWF_A"/>
</dbReference>
<feature type="compositionally biased region" description="Basic and acidic residues" evidence="1">
    <location>
        <begin position="642"/>
        <end position="651"/>
    </location>
</feature>
<feature type="compositionally biased region" description="Basic residues" evidence="1">
    <location>
        <begin position="652"/>
        <end position="664"/>
    </location>
</feature>
<dbReference type="SUPFAM" id="SSF53300">
    <property type="entry name" value="vWA-like"/>
    <property type="match status" value="1"/>
</dbReference>
<comment type="caution">
    <text evidence="3">The sequence shown here is derived from an EMBL/GenBank/DDBJ whole genome shotgun (WGS) entry which is preliminary data.</text>
</comment>
<feature type="compositionally biased region" description="Basic and acidic residues" evidence="1">
    <location>
        <begin position="535"/>
        <end position="556"/>
    </location>
</feature>
<feature type="compositionally biased region" description="Acidic residues" evidence="1">
    <location>
        <begin position="761"/>
        <end position="795"/>
    </location>
</feature>
<feature type="region of interest" description="Disordered" evidence="1">
    <location>
        <begin position="55"/>
        <end position="90"/>
    </location>
</feature>
<feature type="compositionally biased region" description="Basic and acidic residues" evidence="1">
    <location>
        <begin position="175"/>
        <end position="206"/>
    </location>
</feature>
<feature type="region of interest" description="Disordered" evidence="1">
    <location>
        <begin position="321"/>
        <end position="565"/>
    </location>
</feature>
<evidence type="ECO:0000256" key="1">
    <source>
        <dbReference type="SAM" id="MobiDB-lite"/>
    </source>
</evidence>
<feature type="region of interest" description="Disordered" evidence="1">
    <location>
        <begin position="175"/>
        <end position="308"/>
    </location>
</feature>
<feature type="domain" description="VWFA" evidence="2">
    <location>
        <begin position="896"/>
        <end position="1078"/>
    </location>
</feature>
<sequence length="1105" mass="125619">MQRRLIPQGINFVPASTMKTLFFLFCVFSSILQYTLARHASHHDVINDVNRNHHQRHVDAKEYAHQNSQKRSSLLHNRDVRRKNDAENSDFSRTKELDYSDFDPTHYANAGRRENADYSEYDPYFQGDESARDAESVSWGRYDSPWEAPLFQWMKYPSLSHRPLSKWTPRAVHRDDEIHGASRRASRERDLKLQHQGAHRDHENHGASRSASRAGDLKHHPDNTNSLPLRASQPLTLSRRRDNEGGDNAGTRHHGHAERTQHPPRPLGLSRRPEADDEVNSGDDRRRSPHQLHGHRGLRQHTQPPTESSDVAALLAEIRQHPDGDYDGRTDRRAEHSRPHSLHNRERHHQEANSGDSNSNQDPRRGINNNPGRSLNSFGDPLSSLPHTGDEIVYKLPSETDARHQPSPISHGRRGPPVSRDFLVLDRLNDDENDEERGASNRRRPDPDHFSPRSRLQTEESRSTVSGFRGSNPEYLPSTARPDDSDRRRILESMASLHNADRHDRRYDSSQDMLALSGDGDDVSSGARRSRPHHQGQDQGRRHQGHHEGHRGEGRAESSSCGRDLETCRQTEVENRLLQRTYQKNLESLKRVLTEGLNQMIASPTQLIDRNLCDVIEVASYAASQRHDITRSDYAARQTSDRVLIDDDRRQSSRLHHDHSRTRHGNSQNIDDEDDDDDDDAFTDLRKFSEDGIELVDATDDNSDDFVIDQRVPPIEPSNSRRQDHRQGQGQTGRTNHHGHVTLDSSRRQRGRVSSRGVDDGVVDDNDDNDDEEGEEEEGEEEDSGELDVGDNNEEDAQKVWRSWKQQKQEEMDHLSEECRLGPWTDWSSPLGFGVIERRRFPLAENEKCKEQAEQAELVMRVDISVFNSNHTYYKAPEEVGQDFEADFTRSVKPRDLLLVLDASGSIEEEDFELMREGVDVMVSLFCGGFGSNANNNRLAILVFASEIQVVHRFSDDQSQETLRQVIANMSQPNGNTCTGDALKLAREVLFGQDRGSRPGVAHDTLIVTDGHSNCGDVTIQEGAQLLQNVSNVFALGVGIANDTEARWELNSVVSNSNPRHIFSLARFQDFKDMLESIEDRQETLPCFPIIDTTTTAVPDRTREG</sequence>
<dbReference type="Gene3D" id="3.40.50.410">
    <property type="entry name" value="von Willebrand factor, type A domain"/>
    <property type="match status" value="1"/>
</dbReference>